<sequence>MGMGEDGAEQRPTVRLSSNEIAVGKLNEDQRITHGLFLDDESRVIFMQAPAGTGKSVSVAACIASVLKKDRDAAILAVSPLNVAVCELVKDTMESLSEKVPMLALFSGQGKGRYMDRIRPLGDNLLVEAVQRDGNQYVDDCNTAPRRARERSTTAALLKQTKYRVYFMTLALAEELALDLGNVTYVLVDECGQATLSAVLSILTQFRSVKKILLTGDKQQLRVHLPSQMTVVRGKFGFESILEVLETAKGIDRTVLSKCYRSHSAIVKWLDVGVYSPAGDRKPSLSSVITTRSAVGRSTEADTGKEFWADCARTTVALSRPKFGLVNIGDLSLIWHKGTVWRRFIDETLKMTVAVTPEYLNLISNPFPSRVGKFIAKRDGTVPMAFEFYAERDSTLRHESGFMPFTTQANAFPPISSIHAQPPAFSHGMMIIDTSVRPPPINMIAGHTMPMPSNHPGPSARMAPYPPQHLPRTSYAEAAQQASSNTNSNRRIDVKQLIHGQLIHSQLIYKATHPQGISSTVNSSTLKLIHKASHLIHSQLIHISLG</sequence>
<dbReference type="InterPro" id="IPR027417">
    <property type="entry name" value="P-loop_NTPase"/>
</dbReference>
<protein>
    <submittedName>
        <fullName evidence="1">Uncharacterized protein</fullName>
    </submittedName>
</protein>
<dbReference type="SUPFAM" id="SSF52540">
    <property type="entry name" value="P-loop containing nucleoside triphosphate hydrolases"/>
    <property type="match status" value="1"/>
</dbReference>
<accession>A0ABD2I8Q2</accession>
<evidence type="ECO:0000313" key="1">
    <source>
        <dbReference type="EMBL" id="KAL3073900.1"/>
    </source>
</evidence>
<dbReference type="PANTHER" id="PTHR43788">
    <property type="entry name" value="DNA2/NAM7 HELICASE FAMILY MEMBER"/>
    <property type="match status" value="1"/>
</dbReference>
<dbReference type="AlphaFoldDB" id="A0ABD2I8Q2"/>
<reference evidence="1 2" key="1">
    <citation type="submission" date="2024-10" db="EMBL/GenBank/DDBJ databases">
        <authorList>
            <person name="Kim D."/>
        </authorList>
    </citation>
    <scope>NUCLEOTIDE SEQUENCE [LARGE SCALE GENOMIC DNA]</scope>
    <source>
        <strain evidence="1">BH-2024</strain>
    </source>
</reference>
<dbReference type="InterPro" id="IPR050534">
    <property type="entry name" value="Coronavir_polyprotein_1ab"/>
</dbReference>
<evidence type="ECO:0000313" key="2">
    <source>
        <dbReference type="Proteomes" id="UP001620626"/>
    </source>
</evidence>
<dbReference type="EMBL" id="JBICBT010001304">
    <property type="protein sequence ID" value="KAL3073900.1"/>
    <property type="molecule type" value="Genomic_DNA"/>
</dbReference>
<proteinExistence type="predicted"/>
<dbReference type="PANTHER" id="PTHR43788:SF8">
    <property type="entry name" value="DNA-BINDING PROTEIN SMUBP-2"/>
    <property type="match status" value="1"/>
</dbReference>
<dbReference type="Proteomes" id="UP001620626">
    <property type="component" value="Unassembled WGS sequence"/>
</dbReference>
<dbReference type="Gene3D" id="3.40.50.300">
    <property type="entry name" value="P-loop containing nucleotide triphosphate hydrolases"/>
    <property type="match status" value="1"/>
</dbReference>
<name>A0ABD2I8Q2_9BILA</name>
<organism evidence="1 2">
    <name type="scientific">Heterodera trifolii</name>
    <dbReference type="NCBI Taxonomy" id="157864"/>
    <lineage>
        <taxon>Eukaryota</taxon>
        <taxon>Metazoa</taxon>
        <taxon>Ecdysozoa</taxon>
        <taxon>Nematoda</taxon>
        <taxon>Chromadorea</taxon>
        <taxon>Rhabditida</taxon>
        <taxon>Tylenchina</taxon>
        <taxon>Tylenchomorpha</taxon>
        <taxon>Tylenchoidea</taxon>
        <taxon>Heteroderidae</taxon>
        <taxon>Heteroderinae</taxon>
        <taxon>Heterodera</taxon>
    </lineage>
</organism>
<gene>
    <name evidence="1" type="ORF">niasHT_035988</name>
</gene>
<comment type="caution">
    <text evidence="1">The sequence shown here is derived from an EMBL/GenBank/DDBJ whole genome shotgun (WGS) entry which is preliminary data.</text>
</comment>
<dbReference type="Pfam" id="PF13245">
    <property type="entry name" value="AAA_19"/>
    <property type="match status" value="1"/>
</dbReference>
<keyword evidence="2" id="KW-1185">Reference proteome</keyword>